<evidence type="ECO:0000256" key="4">
    <source>
        <dbReference type="ARBA" id="ARBA00022741"/>
    </source>
</evidence>
<comment type="subcellular location">
    <subcellularLocation>
        <location evidence="10 11">Cytoplasm</location>
    </subcellularLocation>
</comment>
<feature type="domain" description="Mur ligase central" evidence="14">
    <location>
        <begin position="105"/>
        <end position="294"/>
    </location>
</feature>
<dbReference type="Proteomes" id="UP000199493">
    <property type="component" value="Unassembled WGS sequence"/>
</dbReference>
<evidence type="ECO:0000256" key="1">
    <source>
        <dbReference type="ARBA" id="ARBA00022490"/>
    </source>
</evidence>
<keyword evidence="1 10" id="KW-0963">Cytoplasm</keyword>
<feature type="domain" description="Mur ligase N-terminal catalytic" evidence="12">
    <location>
        <begin position="24"/>
        <end position="71"/>
    </location>
</feature>
<organism evidence="15 16">
    <name type="scientific">Vreelandella aquamarina</name>
    <dbReference type="NCBI Taxonomy" id="77097"/>
    <lineage>
        <taxon>Bacteria</taxon>
        <taxon>Pseudomonadati</taxon>
        <taxon>Pseudomonadota</taxon>
        <taxon>Gammaproteobacteria</taxon>
        <taxon>Oceanospirillales</taxon>
        <taxon>Halomonadaceae</taxon>
        <taxon>Vreelandella</taxon>
    </lineage>
</organism>
<dbReference type="NCBIfam" id="TIGR01143">
    <property type="entry name" value="murF"/>
    <property type="match status" value="1"/>
</dbReference>
<gene>
    <name evidence="10" type="primary">murF</name>
    <name evidence="15" type="ORF">SAMN04490369_101049</name>
</gene>
<comment type="function">
    <text evidence="10 11">Involved in cell wall formation. Catalyzes the final step in the synthesis of UDP-N-acetylmuramoyl-pentapeptide, the precursor of murein.</text>
</comment>
<evidence type="ECO:0000256" key="8">
    <source>
        <dbReference type="ARBA" id="ARBA00023306"/>
    </source>
</evidence>
<dbReference type="Gene3D" id="3.40.1390.10">
    <property type="entry name" value="MurE/MurF, N-terminal domain"/>
    <property type="match status" value="1"/>
</dbReference>
<keyword evidence="5 10" id="KW-0067">ATP-binding</keyword>
<keyword evidence="4 10" id="KW-0547">Nucleotide-binding</keyword>
<keyword evidence="7 10" id="KW-0573">Peptidoglycan synthesis</keyword>
<dbReference type="GO" id="GO:0051301">
    <property type="term" value="P:cell division"/>
    <property type="evidence" value="ECO:0007669"/>
    <property type="project" value="UniProtKB-KW"/>
</dbReference>
<dbReference type="RefSeq" id="WP_089674977.1">
    <property type="nucleotide sequence ID" value="NZ_FODB01000010.1"/>
</dbReference>
<accession>A0A1H8G9C9</accession>
<reference evidence="15 16" key="1">
    <citation type="submission" date="2016-10" db="EMBL/GenBank/DDBJ databases">
        <authorList>
            <person name="de Groot N.N."/>
        </authorList>
    </citation>
    <scope>NUCLEOTIDE SEQUENCE [LARGE SCALE GENOMIC DNA]</scope>
    <source>
        <strain evidence="15 16">558</strain>
    </source>
</reference>
<evidence type="ECO:0000256" key="7">
    <source>
        <dbReference type="ARBA" id="ARBA00022984"/>
    </source>
</evidence>
<dbReference type="Pfam" id="PF01225">
    <property type="entry name" value="Mur_ligase"/>
    <property type="match status" value="1"/>
</dbReference>
<dbReference type="PANTHER" id="PTHR43024:SF1">
    <property type="entry name" value="UDP-N-ACETYLMURAMOYL-TRIPEPTIDE--D-ALANYL-D-ALANINE LIGASE"/>
    <property type="match status" value="1"/>
</dbReference>
<dbReference type="Pfam" id="PF02875">
    <property type="entry name" value="Mur_ligase_C"/>
    <property type="match status" value="1"/>
</dbReference>
<dbReference type="Gene3D" id="3.90.190.20">
    <property type="entry name" value="Mur ligase, C-terminal domain"/>
    <property type="match status" value="1"/>
</dbReference>
<evidence type="ECO:0000256" key="5">
    <source>
        <dbReference type="ARBA" id="ARBA00022840"/>
    </source>
</evidence>
<dbReference type="EC" id="6.3.2.10" evidence="10 11"/>
<evidence type="ECO:0000313" key="15">
    <source>
        <dbReference type="EMBL" id="SEN40646.1"/>
    </source>
</evidence>
<comment type="caution">
    <text evidence="10">Lacks conserved residue(s) required for the propagation of feature annotation.</text>
</comment>
<evidence type="ECO:0000256" key="3">
    <source>
        <dbReference type="ARBA" id="ARBA00022618"/>
    </source>
</evidence>
<keyword evidence="3 10" id="KW-0132">Cell division</keyword>
<keyword evidence="2 10" id="KW-0436">Ligase</keyword>
<dbReference type="GO" id="GO:0009252">
    <property type="term" value="P:peptidoglycan biosynthetic process"/>
    <property type="evidence" value="ECO:0007669"/>
    <property type="project" value="UniProtKB-UniRule"/>
</dbReference>
<dbReference type="Pfam" id="PF08245">
    <property type="entry name" value="Mur_ligase_M"/>
    <property type="match status" value="1"/>
</dbReference>
<evidence type="ECO:0000313" key="16">
    <source>
        <dbReference type="Proteomes" id="UP000199493"/>
    </source>
</evidence>
<evidence type="ECO:0000256" key="10">
    <source>
        <dbReference type="HAMAP-Rule" id="MF_02019"/>
    </source>
</evidence>
<dbReference type="EMBL" id="FODB01000010">
    <property type="protein sequence ID" value="SEN40646.1"/>
    <property type="molecule type" value="Genomic_DNA"/>
</dbReference>
<dbReference type="UniPathway" id="UPA00219"/>
<dbReference type="InterPro" id="IPR004101">
    <property type="entry name" value="Mur_ligase_C"/>
</dbReference>
<evidence type="ECO:0000259" key="14">
    <source>
        <dbReference type="Pfam" id="PF08245"/>
    </source>
</evidence>
<dbReference type="GO" id="GO:0005737">
    <property type="term" value="C:cytoplasm"/>
    <property type="evidence" value="ECO:0007669"/>
    <property type="project" value="UniProtKB-SubCell"/>
</dbReference>
<dbReference type="HAMAP" id="MF_02019">
    <property type="entry name" value="MurF"/>
    <property type="match status" value="1"/>
</dbReference>
<keyword evidence="9 10" id="KW-0961">Cell wall biogenesis/degradation</keyword>
<dbReference type="InterPro" id="IPR036565">
    <property type="entry name" value="Mur-like_cat_sf"/>
</dbReference>
<evidence type="ECO:0000256" key="9">
    <source>
        <dbReference type="ARBA" id="ARBA00023316"/>
    </source>
</evidence>
<dbReference type="InterPro" id="IPR005863">
    <property type="entry name" value="UDP-N-AcMur_synth"/>
</dbReference>
<dbReference type="GO" id="GO:0071555">
    <property type="term" value="P:cell wall organization"/>
    <property type="evidence" value="ECO:0007669"/>
    <property type="project" value="UniProtKB-KW"/>
</dbReference>
<dbReference type="GO" id="GO:0005524">
    <property type="term" value="F:ATP binding"/>
    <property type="evidence" value="ECO:0007669"/>
    <property type="project" value="UniProtKB-UniRule"/>
</dbReference>
<dbReference type="InterPro" id="IPR035911">
    <property type="entry name" value="MurE/MurF_N"/>
</dbReference>
<evidence type="ECO:0000259" key="12">
    <source>
        <dbReference type="Pfam" id="PF01225"/>
    </source>
</evidence>
<feature type="domain" description="Mur ligase C-terminal" evidence="13">
    <location>
        <begin position="316"/>
        <end position="434"/>
    </location>
</feature>
<dbReference type="InterPro" id="IPR000713">
    <property type="entry name" value="Mur_ligase_N"/>
</dbReference>
<evidence type="ECO:0000256" key="2">
    <source>
        <dbReference type="ARBA" id="ARBA00022598"/>
    </source>
</evidence>
<dbReference type="STRING" id="77097.SAMN04490369_101049"/>
<keyword evidence="6 10" id="KW-0133">Cell shape</keyword>
<evidence type="ECO:0000259" key="13">
    <source>
        <dbReference type="Pfam" id="PF02875"/>
    </source>
</evidence>
<dbReference type="InterPro" id="IPR051046">
    <property type="entry name" value="MurCDEF_CellWall_CoF430Synth"/>
</dbReference>
<dbReference type="SUPFAM" id="SSF53623">
    <property type="entry name" value="MurD-like peptide ligases, catalytic domain"/>
    <property type="match status" value="1"/>
</dbReference>
<protein>
    <recommendedName>
        <fullName evidence="10 11">UDP-N-acetylmuramoyl-tripeptide--D-alanyl-D-alanine ligase</fullName>
        <ecNumber evidence="10 11">6.3.2.10</ecNumber>
    </recommendedName>
    <alternativeName>
        <fullName evidence="10">D-alanyl-D-alanine-adding enzyme</fullName>
    </alternativeName>
</protein>
<keyword evidence="8 10" id="KW-0131">Cell cycle</keyword>
<dbReference type="InterPro" id="IPR036615">
    <property type="entry name" value="Mur_ligase_C_dom_sf"/>
</dbReference>
<dbReference type="AlphaFoldDB" id="A0A1H8G9C9"/>
<comment type="pathway">
    <text evidence="10 11">Cell wall biogenesis; peptidoglycan biosynthesis.</text>
</comment>
<comment type="catalytic activity">
    <reaction evidence="10 11">
        <text>D-alanyl-D-alanine + UDP-N-acetyl-alpha-D-muramoyl-L-alanyl-gamma-D-glutamyl-meso-2,6-diaminopimelate + ATP = UDP-N-acetyl-alpha-D-muramoyl-L-alanyl-gamma-D-glutamyl-meso-2,6-diaminopimeloyl-D-alanyl-D-alanine + ADP + phosphate + H(+)</text>
        <dbReference type="Rhea" id="RHEA:28374"/>
        <dbReference type="ChEBI" id="CHEBI:15378"/>
        <dbReference type="ChEBI" id="CHEBI:30616"/>
        <dbReference type="ChEBI" id="CHEBI:43474"/>
        <dbReference type="ChEBI" id="CHEBI:57822"/>
        <dbReference type="ChEBI" id="CHEBI:61386"/>
        <dbReference type="ChEBI" id="CHEBI:83905"/>
        <dbReference type="ChEBI" id="CHEBI:456216"/>
        <dbReference type="EC" id="6.3.2.10"/>
    </reaction>
</comment>
<dbReference type="GO" id="GO:0008360">
    <property type="term" value="P:regulation of cell shape"/>
    <property type="evidence" value="ECO:0007669"/>
    <property type="project" value="UniProtKB-KW"/>
</dbReference>
<dbReference type="Gene3D" id="3.40.1190.10">
    <property type="entry name" value="Mur-like, catalytic domain"/>
    <property type="match status" value="1"/>
</dbReference>
<proteinExistence type="inferred from homology"/>
<dbReference type="GO" id="GO:0008766">
    <property type="term" value="F:UDP-N-acetylmuramoylalanyl-D-glutamyl-2,6-diaminopimelate-D-alanyl-D-alanine ligase activity"/>
    <property type="evidence" value="ECO:0007669"/>
    <property type="project" value="RHEA"/>
</dbReference>
<dbReference type="InterPro" id="IPR013221">
    <property type="entry name" value="Mur_ligase_cen"/>
</dbReference>
<dbReference type="SUPFAM" id="SSF53244">
    <property type="entry name" value="MurD-like peptide ligases, peptide-binding domain"/>
    <property type="match status" value="1"/>
</dbReference>
<dbReference type="GO" id="GO:0047480">
    <property type="term" value="F:UDP-N-acetylmuramoyl-tripeptide-D-alanyl-D-alanine ligase activity"/>
    <property type="evidence" value="ECO:0007669"/>
    <property type="project" value="UniProtKB-UniRule"/>
</dbReference>
<comment type="similarity">
    <text evidence="10">Belongs to the MurCDEF family. MurF subfamily.</text>
</comment>
<dbReference type="SUPFAM" id="SSF63418">
    <property type="entry name" value="MurE/MurF N-terminal domain"/>
    <property type="match status" value="1"/>
</dbReference>
<sequence length="451" mass="46941">MWALVEVAAALGCDISAESANLPISAVVTDTRKIVPGCLFIALKGPRFDGHEFVEHAKEQGAAAALVEREVDSALPQLVCADTRLGLGLVARAWRQRFILPLVAVTGNSGKTTVKEMTAALLAPLGCVLATAGNLNNDIGAPLTLLRLSSEHQAGVIELGANHLGEIAWTSQLTAPQVAIITNVTGAHVGEFGGMGQIAQAKSEIFSGLSGHGTAVINRDDRYYAFWAACAAPRQIVSYGLHDDADVHARALSCDPQGRYAFTLVAHGQIMGEVQLPLIGKHNVSNALAASAAALALGVTPEHVVTGLSCLTSLSGRLSVVPGLRNATLLDDTYNANPGAVKAALDALASFPAPRWCALGAIGELGSESQALHAEIGRYAASLGIDTLLTFGEAARAASSAFGRGQHFDDHETLVRHVINTLPPNTTLLVKGSRSAGMETVIAALRADETR</sequence>
<evidence type="ECO:0000256" key="6">
    <source>
        <dbReference type="ARBA" id="ARBA00022960"/>
    </source>
</evidence>
<evidence type="ECO:0000256" key="11">
    <source>
        <dbReference type="RuleBase" id="RU004136"/>
    </source>
</evidence>
<name>A0A1H8G9C9_9GAMM</name>
<dbReference type="PANTHER" id="PTHR43024">
    <property type="entry name" value="UDP-N-ACETYLMURAMOYL-TRIPEPTIDE--D-ALANYL-D-ALANINE LIGASE"/>
    <property type="match status" value="1"/>
</dbReference>